<dbReference type="PANTHER" id="PTHR30399:SF1">
    <property type="entry name" value="UTP PYROPHOSPHATASE"/>
    <property type="match status" value="1"/>
</dbReference>
<dbReference type="RefSeq" id="WP_248941354.1">
    <property type="nucleotide sequence ID" value="NZ_JAKIKS010000070.1"/>
</dbReference>
<dbReference type="Pfam" id="PF01863">
    <property type="entry name" value="YgjP-like"/>
    <property type="match status" value="1"/>
</dbReference>
<sequence>MTTLQYLAGYPAHIQQQVSQLLEQGKLAQHLTKRYPHLHDIRTDKALYRYTQDIKNTFLRKSQPVTKVVYDDKLTLSHQALGLHSYVARQQGNKIKAKNEIRISAKLKVVPEAFLRMLVVHELAHLKEKEHNKAFYKLCVYMEPDYHQLEFDLRLYLTLIETKLNPYQVIS</sequence>
<organism evidence="2 3">
    <name type="scientific">Shewanella surugensis</name>
    <dbReference type="NCBI Taxonomy" id="212020"/>
    <lineage>
        <taxon>Bacteria</taxon>
        <taxon>Pseudomonadati</taxon>
        <taxon>Pseudomonadota</taxon>
        <taxon>Gammaproteobacteria</taxon>
        <taxon>Alteromonadales</taxon>
        <taxon>Shewanellaceae</taxon>
        <taxon>Shewanella</taxon>
    </lineage>
</organism>
<proteinExistence type="predicted"/>
<evidence type="ECO:0000259" key="1">
    <source>
        <dbReference type="Pfam" id="PF01863"/>
    </source>
</evidence>
<accession>A0ABT0LE88</accession>
<reference evidence="2 3" key="1">
    <citation type="submission" date="2022-01" db="EMBL/GenBank/DDBJ databases">
        <title>Whole genome-based taxonomy of the Shewanellaceae.</title>
        <authorList>
            <person name="Martin-Rodriguez A.J."/>
        </authorList>
    </citation>
    <scope>NUCLEOTIDE SEQUENCE [LARGE SCALE GENOMIC DNA]</scope>
    <source>
        <strain evidence="2 3">DSM 17177</strain>
    </source>
</reference>
<dbReference type="InterPro" id="IPR002725">
    <property type="entry name" value="YgjP-like_metallopeptidase"/>
</dbReference>
<dbReference type="PANTHER" id="PTHR30399">
    <property type="entry name" value="UNCHARACTERIZED PROTEIN YGJP"/>
    <property type="match status" value="1"/>
</dbReference>
<dbReference type="EMBL" id="JAKIKS010000070">
    <property type="protein sequence ID" value="MCL1126022.1"/>
    <property type="molecule type" value="Genomic_DNA"/>
</dbReference>
<dbReference type="InterPro" id="IPR053136">
    <property type="entry name" value="UTP_pyrophosphatase-like"/>
</dbReference>
<name>A0ABT0LE88_9GAMM</name>
<keyword evidence="3" id="KW-1185">Reference proteome</keyword>
<feature type="domain" description="YgjP-like metallopeptidase" evidence="1">
    <location>
        <begin position="94"/>
        <end position="153"/>
    </location>
</feature>
<evidence type="ECO:0000313" key="2">
    <source>
        <dbReference type="EMBL" id="MCL1126022.1"/>
    </source>
</evidence>
<protein>
    <submittedName>
        <fullName evidence="2">M48 family metallopeptidase</fullName>
    </submittedName>
</protein>
<dbReference type="CDD" id="cd07344">
    <property type="entry name" value="M48_yhfN_like"/>
    <property type="match status" value="1"/>
</dbReference>
<comment type="caution">
    <text evidence="2">The sequence shown here is derived from an EMBL/GenBank/DDBJ whole genome shotgun (WGS) entry which is preliminary data.</text>
</comment>
<dbReference type="Proteomes" id="UP001203423">
    <property type="component" value="Unassembled WGS sequence"/>
</dbReference>
<evidence type="ECO:0000313" key="3">
    <source>
        <dbReference type="Proteomes" id="UP001203423"/>
    </source>
</evidence>
<dbReference type="Gene3D" id="3.30.2010.10">
    <property type="entry name" value="Metalloproteases ('zincins'), catalytic domain"/>
    <property type="match status" value="1"/>
</dbReference>
<gene>
    <name evidence="2" type="ORF">L2764_16470</name>
</gene>